<name>A0A392VJ54_9FABA</name>
<comment type="caution">
    <text evidence="1">The sequence shown here is derived from an EMBL/GenBank/DDBJ whole genome shotgun (WGS) entry which is preliminary data.</text>
</comment>
<reference evidence="1 2" key="1">
    <citation type="journal article" date="2018" name="Front. Plant Sci.">
        <title>Red Clover (Trifolium pratense) and Zigzag Clover (T. medium) - A Picture of Genomic Similarities and Differences.</title>
        <authorList>
            <person name="Dluhosova J."/>
            <person name="Istvanek J."/>
            <person name="Nedelnik J."/>
            <person name="Repkova J."/>
        </authorList>
    </citation>
    <scope>NUCLEOTIDE SEQUENCE [LARGE SCALE GENOMIC DNA]</scope>
    <source>
        <strain evidence="2">cv. 10/8</strain>
        <tissue evidence="1">Leaf</tissue>
    </source>
</reference>
<proteinExistence type="predicted"/>
<sequence>MAEGEDMCEEYLNFNRDDCKQEFGKMKGAHFGFPKLEEIYHANLSRALEAENNQESDDE</sequence>
<dbReference type="Proteomes" id="UP000265520">
    <property type="component" value="Unassembled WGS sequence"/>
</dbReference>
<evidence type="ECO:0000313" key="1">
    <source>
        <dbReference type="EMBL" id="MCI86991.1"/>
    </source>
</evidence>
<evidence type="ECO:0000313" key="2">
    <source>
        <dbReference type="Proteomes" id="UP000265520"/>
    </source>
</evidence>
<accession>A0A392VJ54</accession>
<dbReference type="AlphaFoldDB" id="A0A392VJ54"/>
<feature type="non-terminal residue" evidence="1">
    <location>
        <position position="59"/>
    </location>
</feature>
<keyword evidence="2" id="KW-1185">Reference proteome</keyword>
<dbReference type="EMBL" id="LXQA011154855">
    <property type="protein sequence ID" value="MCI86991.1"/>
    <property type="molecule type" value="Genomic_DNA"/>
</dbReference>
<organism evidence="1 2">
    <name type="scientific">Trifolium medium</name>
    <dbReference type="NCBI Taxonomy" id="97028"/>
    <lineage>
        <taxon>Eukaryota</taxon>
        <taxon>Viridiplantae</taxon>
        <taxon>Streptophyta</taxon>
        <taxon>Embryophyta</taxon>
        <taxon>Tracheophyta</taxon>
        <taxon>Spermatophyta</taxon>
        <taxon>Magnoliopsida</taxon>
        <taxon>eudicotyledons</taxon>
        <taxon>Gunneridae</taxon>
        <taxon>Pentapetalae</taxon>
        <taxon>rosids</taxon>
        <taxon>fabids</taxon>
        <taxon>Fabales</taxon>
        <taxon>Fabaceae</taxon>
        <taxon>Papilionoideae</taxon>
        <taxon>50 kb inversion clade</taxon>
        <taxon>NPAAA clade</taxon>
        <taxon>Hologalegina</taxon>
        <taxon>IRL clade</taxon>
        <taxon>Trifolieae</taxon>
        <taxon>Trifolium</taxon>
    </lineage>
</organism>
<protein>
    <submittedName>
        <fullName evidence="1">Uncharacterized protein</fullName>
    </submittedName>
</protein>